<dbReference type="RefSeq" id="WP_143168044.1">
    <property type="nucleotide sequence ID" value="NZ_FQVU01000002.1"/>
</dbReference>
<name>A0A1M5HBA4_9ACTN</name>
<protein>
    <submittedName>
        <fullName evidence="2">Energy-coupling factor transport system substrate-specific component</fullName>
    </submittedName>
</protein>
<proteinExistence type="predicted"/>
<feature type="transmembrane region" description="Helical" evidence="1">
    <location>
        <begin position="133"/>
        <end position="153"/>
    </location>
</feature>
<dbReference type="OrthoDB" id="7628974at2"/>
<dbReference type="AlphaFoldDB" id="A0A1M5HBA4"/>
<evidence type="ECO:0000313" key="3">
    <source>
        <dbReference type="Proteomes" id="UP000186132"/>
    </source>
</evidence>
<accession>A0A1M5HBA4</accession>
<evidence type="ECO:0000256" key="1">
    <source>
        <dbReference type="SAM" id="Phobius"/>
    </source>
</evidence>
<reference evidence="2 3" key="1">
    <citation type="submission" date="2016-11" db="EMBL/GenBank/DDBJ databases">
        <authorList>
            <person name="Jaros S."/>
            <person name="Januszkiewicz K."/>
            <person name="Wedrychowicz H."/>
        </authorList>
    </citation>
    <scope>NUCLEOTIDE SEQUENCE [LARGE SCALE GENOMIC DNA]</scope>
    <source>
        <strain evidence="2 3">DSM 45627</strain>
    </source>
</reference>
<keyword evidence="3" id="KW-1185">Reference proteome</keyword>
<sequence length="342" mass="36941">MSEAREVRTEHPVDLLVMELQRLRAAAGSPSYAEIAQRVARRRRADGASEAAARVSKTTVYSVFQTGRRRLNVDLVEEMLLTLGADHAVIASWKERYAEAQLPTVSAAVVVEEEAPEELVVAPADLLVHARRYVVPLVLACSLALNLFGGWFVMVTRLPVYLDMVGTAIASTVLGPWWGVLVAIGTNGGETVYDGRASLPFVVVNMAGALVWGYGVRRFGMGRSLARFFMLNVAVALSCTVIAVPILLGDFSGVTRNAVSDQTLTLAATYHSLLAGVWSSNTLTSLIDKMLCGVGVLLGTSRLPASHLTRMPRDWMVQARGDGVSTYGETARRMIVRIANPA</sequence>
<dbReference type="Proteomes" id="UP000186132">
    <property type="component" value="Unassembled WGS sequence"/>
</dbReference>
<dbReference type="STRING" id="1206085.SAMN05443575_1454"/>
<feature type="transmembrane region" description="Helical" evidence="1">
    <location>
        <begin position="160"/>
        <end position="185"/>
    </location>
</feature>
<keyword evidence="1" id="KW-1133">Transmembrane helix</keyword>
<feature type="transmembrane region" description="Helical" evidence="1">
    <location>
        <begin position="228"/>
        <end position="248"/>
    </location>
</feature>
<gene>
    <name evidence="2" type="ORF">SAMN05443575_1454</name>
</gene>
<keyword evidence="1" id="KW-0812">Transmembrane</keyword>
<evidence type="ECO:0000313" key="2">
    <source>
        <dbReference type="EMBL" id="SHG13072.1"/>
    </source>
</evidence>
<dbReference type="Gene3D" id="1.10.1760.20">
    <property type="match status" value="1"/>
</dbReference>
<feature type="transmembrane region" description="Helical" evidence="1">
    <location>
        <begin position="197"/>
        <end position="216"/>
    </location>
</feature>
<keyword evidence="1" id="KW-0472">Membrane</keyword>
<dbReference type="EMBL" id="FQVU01000002">
    <property type="protein sequence ID" value="SHG13072.1"/>
    <property type="molecule type" value="Genomic_DNA"/>
</dbReference>
<organism evidence="2 3">
    <name type="scientific">Jatrophihabitans endophyticus</name>
    <dbReference type="NCBI Taxonomy" id="1206085"/>
    <lineage>
        <taxon>Bacteria</taxon>
        <taxon>Bacillati</taxon>
        <taxon>Actinomycetota</taxon>
        <taxon>Actinomycetes</taxon>
        <taxon>Jatrophihabitantales</taxon>
        <taxon>Jatrophihabitantaceae</taxon>
        <taxon>Jatrophihabitans</taxon>
    </lineage>
</organism>